<comment type="caution">
    <text evidence="5">The sequence shown here is derived from an EMBL/GenBank/DDBJ whole genome shotgun (WGS) entry which is preliminary data.</text>
</comment>
<evidence type="ECO:0000256" key="1">
    <source>
        <dbReference type="ARBA" id="ARBA00000830"/>
    </source>
</evidence>
<dbReference type="PANTHER" id="PTHR43434">
    <property type="entry name" value="PHOSPHOGLYCOLATE PHOSPHATASE"/>
    <property type="match status" value="1"/>
</dbReference>
<dbReference type="SUPFAM" id="SSF56784">
    <property type="entry name" value="HAD-like"/>
    <property type="match status" value="1"/>
</dbReference>
<evidence type="ECO:0000256" key="4">
    <source>
        <dbReference type="ARBA" id="ARBA00013078"/>
    </source>
</evidence>
<dbReference type="EC" id="3.1.3.18" evidence="4"/>
<name>A0A7X1E3X1_9BACT</name>
<dbReference type="GO" id="GO:0006281">
    <property type="term" value="P:DNA repair"/>
    <property type="evidence" value="ECO:0007669"/>
    <property type="project" value="TreeGrafter"/>
</dbReference>
<dbReference type="InterPro" id="IPR050155">
    <property type="entry name" value="HAD-like_hydrolase_sf"/>
</dbReference>
<dbReference type="Pfam" id="PF13419">
    <property type="entry name" value="HAD_2"/>
    <property type="match status" value="1"/>
</dbReference>
<dbReference type="Gene3D" id="3.40.50.1000">
    <property type="entry name" value="HAD superfamily/HAD-like"/>
    <property type="match status" value="1"/>
</dbReference>
<dbReference type="PANTHER" id="PTHR43434:SF1">
    <property type="entry name" value="PHOSPHOGLYCOLATE PHOSPHATASE"/>
    <property type="match status" value="1"/>
</dbReference>
<dbReference type="InterPro" id="IPR041492">
    <property type="entry name" value="HAD_2"/>
</dbReference>
<keyword evidence="5" id="KW-0378">Hydrolase</keyword>
<comment type="similarity">
    <text evidence="3">Belongs to the HAD-like hydrolase superfamily. CbbY/CbbZ/Gph/YieH family.</text>
</comment>
<evidence type="ECO:0000256" key="3">
    <source>
        <dbReference type="ARBA" id="ARBA00006171"/>
    </source>
</evidence>
<dbReference type="AlphaFoldDB" id="A0A7X1E3X1"/>
<protein>
    <recommendedName>
        <fullName evidence="4">phosphoglycolate phosphatase</fullName>
        <ecNumber evidence="4">3.1.3.18</ecNumber>
    </recommendedName>
</protein>
<dbReference type="EMBL" id="JACHVA010000053">
    <property type="protein sequence ID" value="MBC2601429.1"/>
    <property type="molecule type" value="Genomic_DNA"/>
</dbReference>
<accession>A0A7X1E3X1</accession>
<dbReference type="InterPro" id="IPR023198">
    <property type="entry name" value="PGP-like_dom2"/>
</dbReference>
<dbReference type="Proteomes" id="UP000525652">
    <property type="component" value="Unassembled WGS sequence"/>
</dbReference>
<keyword evidence="6" id="KW-1185">Reference proteome</keyword>
<proteinExistence type="inferred from homology"/>
<dbReference type="RefSeq" id="WP_185692144.1">
    <property type="nucleotide sequence ID" value="NZ_JACHVA010000053.1"/>
</dbReference>
<organism evidence="5 6">
    <name type="scientific">Puniceicoccus vermicola</name>
    <dbReference type="NCBI Taxonomy" id="388746"/>
    <lineage>
        <taxon>Bacteria</taxon>
        <taxon>Pseudomonadati</taxon>
        <taxon>Verrucomicrobiota</taxon>
        <taxon>Opitutia</taxon>
        <taxon>Puniceicoccales</taxon>
        <taxon>Puniceicoccaceae</taxon>
        <taxon>Puniceicoccus</taxon>
    </lineage>
</organism>
<evidence type="ECO:0000313" key="5">
    <source>
        <dbReference type="EMBL" id="MBC2601429.1"/>
    </source>
</evidence>
<dbReference type="InterPro" id="IPR036412">
    <property type="entry name" value="HAD-like_sf"/>
</dbReference>
<comment type="catalytic activity">
    <reaction evidence="1">
        <text>2-phosphoglycolate + H2O = glycolate + phosphate</text>
        <dbReference type="Rhea" id="RHEA:14369"/>
        <dbReference type="ChEBI" id="CHEBI:15377"/>
        <dbReference type="ChEBI" id="CHEBI:29805"/>
        <dbReference type="ChEBI" id="CHEBI:43474"/>
        <dbReference type="ChEBI" id="CHEBI:58033"/>
        <dbReference type="EC" id="3.1.3.18"/>
    </reaction>
</comment>
<dbReference type="GO" id="GO:0008967">
    <property type="term" value="F:phosphoglycolate phosphatase activity"/>
    <property type="evidence" value="ECO:0007669"/>
    <property type="project" value="UniProtKB-EC"/>
</dbReference>
<dbReference type="SFLD" id="SFLDS00003">
    <property type="entry name" value="Haloacid_Dehalogenase"/>
    <property type="match status" value="1"/>
</dbReference>
<dbReference type="GO" id="GO:0005829">
    <property type="term" value="C:cytosol"/>
    <property type="evidence" value="ECO:0007669"/>
    <property type="project" value="TreeGrafter"/>
</dbReference>
<evidence type="ECO:0000256" key="2">
    <source>
        <dbReference type="ARBA" id="ARBA00004818"/>
    </source>
</evidence>
<comment type="pathway">
    <text evidence="2">Organic acid metabolism; glycolate biosynthesis; glycolate from 2-phosphoglycolate: step 1/1.</text>
</comment>
<gene>
    <name evidence="5" type="ORF">H5P30_06520</name>
</gene>
<dbReference type="Gene3D" id="1.10.150.240">
    <property type="entry name" value="Putative phosphatase, domain 2"/>
    <property type="match status" value="1"/>
</dbReference>
<dbReference type="InterPro" id="IPR023214">
    <property type="entry name" value="HAD_sf"/>
</dbReference>
<reference evidence="5 6" key="1">
    <citation type="submission" date="2020-07" db="EMBL/GenBank/DDBJ databases">
        <authorList>
            <person name="Feng X."/>
        </authorList>
    </citation>
    <scope>NUCLEOTIDE SEQUENCE [LARGE SCALE GENOMIC DNA]</scope>
    <source>
        <strain evidence="5 6">JCM14086</strain>
    </source>
</reference>
<sequence>MRRDWQHILWDWNGTLLADTTICVDVLNELMKERGLNPISHDHYRETFDFPVIEFYRSLGFPTEKTDFEATSHQFISRYNELAESCPLHPGAYDLIHDLARENQPQSVLSAAQQSALELAVKIYGFEECFDRLLGAKDIFAHGKEERGIDWINASGLDPQKVVLIGDTLHDHKVAEAMGIQCLLVAHGHHSPERLGRAGCPVVNGFAELGDWLHS</sequence>
<evidence type="ECO:0000313" key="6">
    <source>
        <dbReference type="Proteomes" id="UP000525652"/>
    </source>
</evidence>
<dbReference type="SFLD" id="SFLDG01129">
    <property type="entry name" value="C1.5:_HAD__Beta-PGM__Phosphata"/>
    <property type="match status" value="1"/>
</dbReference>